<proteinExistence type="predicted"/>
<dbReference type="PANTHER" id="PTHR44936">
    <property type="entry name" value="SENSOR PROTEIN CREC"/>
    <property type="match status" value="1"/>
</dbReference>
<evidence type="ECO:0000256" key="12">
    <source>
        <dbReference type="ARBA" id="ARBA00023136"/>
    </source>
</evidence>
<evidence type="ECO:0000256" key="7">
    <source>
        <dbReference type="ARBA" id="ARBA00022679"/>
    </source>
</evidence>
<keyword evidence="8 13" id="KW-0812">Transmembrane</keyword>
<dbReference type="InterPro" id="IPR003661">
    <property type="entry name" value="HisK_dim/P_dom"/>
</dbReference>
<evidence type="ECO:0000256" key="10">
    <source>
        <dbReference type="ARBA" id="ARBA00022989"/>
    </source>
</evidence>
<dbReference type="PANTHER" id="PTHR44936:SF5">
    <property type="entry name" value="SENSOR HISTIDINE KINASE ENVZ"/>
    <property type="match status" value="1"/>
</dbReference>
<gene>
    <name evidence="15" type="ORF">HK107_13105</name>
</gene>
<feature type="transmembrane region" description="Helical" evidence="13">
    <location>
        <begin position="147"/>
        <end position="168"/>
    </location>
</feature>
<comment type="subcellular location">
    <subcellularLocation>
        <location evidence="2">Cell inner membrane</location>
        <topology evidence="2">Multi-pass membrane protein</topology>
    </subcellularLocation>
</comment>
<evidence type="ECO:0000256" key="1">
    <source>
        <dbReference type="ARBA" id="ARBA00000085"/>
    </source>
</evidence>
<evidence type="ECO:0000313" key="16">
    <source>
        <dbReference type="Proteomes" id="UP000536835"/>
    </source>
</evidence>
<keyword evidence="16" id="KW-1185">Reference proteome</keyword>
<dbReference type="GO" id="GO:0000155">
    <property type="term" value="F:phosphorelay sensor kinase activity"/>
    <property type="evidence" value="ECO:0007669"/>
    <property type="project" value="InterPro"/>
</dbReference>
<keyword evidence="4" id="KW-1003">Cell membrane</keyword>
<dbReference type="EMBL" id="JABFCX010000003">
    <property type="protein sequence ID" value="NNU17263.1"/>
    <property type="molecule type" value="Genomic_DNA"/>
</dbReference>
<keyword evidence="11" id="KW-0902">Two-component regulatory system</keyword>
<dbReference type="InterPro" id="IPR003594">
    <property type="entry name" value="HATPase_dom"/>
</dbReference>
<evidence type="ECO:0000259" key="14">
    <source>
        <dbReference type="PROSITE" id="PS50109"/>
    </source>
</evidence>
<dbReference type="GO" id="GO:0005886">
    <property type="term" value="C:plasma membrane"/>
    <property type="evidence" value="ECO:0007669"/>
    <property type="project" value="UniProtKB-SubCell"/>
</dbReference>
<evidence type="ECO:0000256" key="11">
    <source>
        <dbReference type="ARBA" id="ARBA00023012"/>
    </source>
</evidence>
<dbReference type="Gene3D" id="1.10.287.130">
    <property type="match status" value="1"/>
</dbReference>
<evidence type="ECO:0000256" key="4">
    <source>
        <dbReference type="ARBA" id="ARBA00022475"/>
    </source>
</evidence>
<keyword evidence="5" id="KW-0997">Cell inner membrane</keyword>
<keyword evidence="7" id="KW-0808">Transferase</keyword>
<dbReference type="Pfam" id="PF02518">
    <property type="entry name" value="HATPase_c"/>
    <property type="match status" value="1"/>
</dbReference>
<dbReference type="PRINTS" id="PR00344">
    <property type="entry name" value="BCTRLSENSOR"/>
</dbReference>
<evidence type="ECO:0000256" key="2">
    <source>
        <dbReference type="ARBA" id="ARBA00004429"/>
    </source>
</evidence>
<dbReference type="InterPro" id="IPR036097">
    <property type="entry name" value="HisK_dim/P_sf"/>
</dbReference>
<evidence type="ECO:0000256" key="5">
    <source>
        <dbReference type="ARBA" id="ARBA00022519"/>
    </source>
</evidence>
<dbReference type="RefSeq" id="WP_173200515.1">
    <property type="nucleotide sequence ID" value="NZ_JABFCX010000003.1"/>
</dbReference>
<keyword evidence="12 13" id="KW-0472">Membrane</keyword>
<dbReference type="InterPro" id="IPR036890">
    <property type="entry name" value="HATPase_C_sf"/>
</dbReference>
<dbReference type="SUPFAM" id="SSF55874">
    <property type="entry name" value="ATPase domain of HSP90 chaperone/DNA topoisomerase II/histidine kinase"/>
    <property type="match status" value="1"/>
</dbReference>
<protein>
    <recommendedName>
        <fullName evidence="3">histidine kinase</fullName>
        <ecNumber evidence="3">2.7.13.3</ecNumber>
    </recommendedName>
</protein>
<dbReference type="SMART" id="SM00388">
    <property type="entry name" value="HisKA"/>
    <property type="match status" value="1"/>
</dbReference>
<feature type="domain" description="Histidine kinase" evidence="14">
    <location>
        <begin position="230"/>
        <end position="426"/>
    </location>
</feature>
<evidence type="ECO:0000256" key="9">
    <source>
        <dbReference type="ARBA" id="ARBA00022777"/>
    </source>
</evidence>
<accession>A0A7Y3RND0</accession>
<dbReference type="InterPro" id="IPR050980">
    <property type="entry name" value="2C_sensor_his_kinase"/>
</dbReference>
<keyword evidence="9" id="KW-0418">Kinase</keyword>
<dbReference type="SMART" id="SM00387">
    <property type="entry name" value="HATPase_c"/>
    <property type="match status" value="1"/>
</dbReference>
<evidence type="ECO:0000313" key="15">
    <source>
        <dbReference type="EMBL" id="NNU17263.1"/>
    </source>
</evidence>
<dbReference type="AlphaFoldDB" id="A0A7Y3RND0"/>
<dbReference type="CDD" id="cd00082">
    <property type="entry name" value="HisKA"/>
    <property type="match status" value="1"/>
</dbReference>
<evidence type="ECO:0000256" key="13">
    <source>
        <dbReference type="SAM" id="Phobius"/>
    </source>
</evidence>
<comment type="caution">
    <text evidence="15">The sequence shown here is derived from an EMBL/GenBank/DDBJ whole genome shotgun (WGS) entry which is preliminary data.</text>
</comment>
<dbReference type="InterPro" id="IPR004358">
    <property type="entry name" value="Sig_transdc_His_kin-like_C"/>
</dbReference>
<reference evidence="15 16" key="1">
    <citation type="submission" date="2020-05" db="EMBL/GenBank/DDBJ databases">
        <title>Parvularcula mediterraneae sp. nov., isolated from polypropylene straw from shallow seawater of the seashore of Laganas in Zakynthos island, Greece.</title>
        <authorList>
            <person name="Szabo I."/>
            <person name="Al-Omari J."/>
            <person name="Rado J."/>
            <person name="Szerdahelyi G.S."/>
        </authorList>
    </citation>
    <scope>NUCLEOTIDE SEQUENCE [LARGE SCALE GENOMIC DNA]</scope>
    <source>
        <strain evidence="15 16">ZS-1/3</strain>
    </source>
</reference>
<dbReference type="InterPro" id="IPR005467">
    <property type="entry name" value="His_kinase_dom"/>
</dbReference>
<keyword evidence="10 13" id="KW-1133">Transmembrane helix</keyword>
<evidence type="ECO:0000256" key="8">
    <source>
        <dbReference type="ARBA" id="ARBA00022692"/>
    </source>
</evidence>
<keyword evidence="6" id="KW-0597">Phosphoprotein</keyword>
<comment type="catalytic activity">
    <reaction evidence="1">
        <text>ATP + protein L-histidine = ADP + protein N-phospho-L-histidine.</text>
        <dbReference type="EC" id="2.7.13.3"/>
    </reaction>
</comment>
<dbReference type="Pfam" id="PF00512">
    <property type="entry name" value="HisKA"/>
    <property type="match status" value="1"/>
</dbReference>
<dbReference type="EC" id="2.7.13.3" evidence="3"/>
<dbReference type="SUPFAM" id="SSF47384">
    <property type="entry name" value="Homodimeric domain of signal transducing histidine kinase"/>
    <property type="match status" value="1"/>
</dbReference>
<dbReference type="PROSITE" id="PS50109">
    <property type="entry name" value="HIS_KIN"/>
    <property type="match status" value="1"/>
</dbReference>
<dbReference type="CDD" id="cd00075">
    <property type="entry name" value="HATPase"/>
    <property type="match status" value="1"/>
</dbReference>
<organism evidence="15 16">
    <name type="scientific">Parvularcula mediterranea</name>
    <dbReference type="NCBI Taxonomy" id="2732508"/>
    <lineage>
        <taxon>Bacteria</taxon>
        <taxon>Pseudomonadati</taxon>
        <taxon>Pseudomonadota</taxon>
        <taxon>Alphaproteobacteria</taxon>
        <taxon>Parvularculales</taxon>
        <taxon>Parvularculaceae</taxon>
        <taxon>Parvularcula</taxon>
    </lineage>
</organism>
<evidence type="ECO:0000256" key="6">
    <source>
        <dbReference type="ARBA" id="ARBA00022553"/>
    </source>
</evidence>
<dbReference type="Proteomes" id="UP000536835">
    <property type="component" value="Unassembled WGS sequence"/>
</dbReference>
<name>A0A7Y3RND0_9PROT</name>
<evidence type="ECO:0000256" key="3">
    <source>
        <dbReference type="ARBA" id="ARBA00012438"/>
    </source>
</evidence>
<sequence length="428" mass="46019">MKAPRFGIASRLILLTVALVVIGQVINAVILVNVEGNLRAQRAEAVAVERAVQALRVAETSRFATRRLQRRPGFQIERELPPNRTEVERGTKLLGEALVADGYQDRAHAVFEAKHRGRRMLAAAVQLSDGRWLLAGAPNPRGRGISWAAITLQTSILALVLILPAVWLGRAVAQPLRTLTQAADGFLTGRPAPPLPEGGPPDVQALCDAFAALEGRTLAALEERSVMLGSVGHDLRTPLASLRIRVEEIEDERLRDQMIDSIEGLAQTLDDILTFSKSTTGGTFEEVRSDALVRRLRAHYGEDVLTIGHVDAATITGAPESILRALRNLIDNASRFAGRAELSVRHAPEGISFCIDDDGPGLADDDLVRMQEPFTRAEGSRNRQDGGAGLGLAIARGVAEAHQGRLVLTNRTSGGLSAQFILPSSGDS</sequence>
<dbReference type="Gene3D" id="3.30.565.10">
    <property type="entry name" value="Histidine kinase-like ATPase, C-terminal domain"/>
    <property type="match status" value="1"/>
</dbReference>